<feature type="compositionally biased region" description="Low complexity" evidence="5">
    <location>
        <begin position="39"/>
        <end position="53"/>
    </location>
</feature>
<proteinExistence type="predicted"/>
<dbReference type="PROSITE" id="PS50089">
    <property type="entry name" value="ZF_RING_2"/>
    <property type="match status" value="1"/>
</dbReference>
<evidence type="ECO:0000256" key="2">
    <source>
        <dbReference type="ARBA" id="ARBA00022833"/>
    </source>
</evidence>
<dbReference type="AlphaFoldDB" id="A0AAV5W9G1"/>
<dbReference type="Proteomes" id="UP001432322">
    <property type="component" value="Unassembled WGS sequence"/>
</dbReference>
<keyword evidence="8" id="KW-1185">Reference proteome</keyword>
<feature type="coiled-coil region" evidence="4">
    <location>
        <begin position="332"/>
        <end position="376"/>
    </location>
</feature>
<protein>
    <recommendedName>
        <fullName evidence="6">RING-type domain-containing protein</fullName>
    </recommendedName>
</protein>
<feature type="domain" description="RING-type" evidence="6">
    <location>
        <begin position="700"/>
        <end position="744"/>
    </location>
</feature>
<keyword evidence="1 3" id="KW-0479">Metal-binding</keyword>
<gene>
    <name evidence="7" type="ORF">PFISCL1PPCAC_19652</name>
</gene>
<evidence type="ECO:0000259" key="6">
    <source>
        <dbReference type="PROSITE" id="PS50089"/>
    </source>
</evidence>
<evidence type="ECO:0000256" key="3">
    <source>
        <dbReference type="PROSITE-ProRule" id="PRU00175"/>
    </source>
</evidence>
<evidence type="ECO:0000256" key="4">
    <source>
        <dbReference type="SAM" id="Coils"/>
    </source>
</evidence>
<evidence type="ECO:0000313" key="8">
    <source>
        <dbReference type="Proteomes" id="UP001432322"/>
    </source>
</evidence>
<evidence type="ECO:0000256" key="5">
    <source>
        <dbReference type="SAM" id="MobiDB-lite"/>
    </source>
</evidence>
<sequence length="757" mass="85835">SVCRLVPLIRMNYHSGYPASQDVRSAYASYSSSSLTQADYALPPAHPPYHYSQPPQPTQYVHPQHQYHPSQLNSYPTPTHNDRTLHVPVQPAVAQSYQYVAHQTQYVSHTQPTYHQYQPPAVSLPSLVPYYNNANSSYSNSNIFPSQSSIPPPVSPCPQYNRSQFPQDPYSGLSMPPPPAPTASLDCSYHEMSRSIPSKSVTELHRHPIDPNSIMSPSKKYDIAVKTLFKNPIEKVQLKYLKKTMGSSDDSSPERKTLGSNVSSLPPHSSSSSSFSLTAATFIPRSGSILSVPPLKPNLNPHAPAFVPSQSTTEDRPPLIDSKGETVDEEWMDAHEKELEKNKEEIDELRRKVEELQFANKRMEDERIKKENQERSMAKDNKDRINTIHRMENDMKAMTEAMEWKDQKISDIAAQSKEKAQQLSDMASKLNVQLEEMKKKCREANLCAIEEKREKDRLREAGEHGNEERRKHKLHVKTVCAKNGVVLCTDIINRLSMDPEASVMVQIFMDLRKKWSNLHKILSINLDALNMGEPIDWESVLSLEEPSMPRETDQLVEECYVYHYQTMHILSFRLAFIVKRCLKEYKRTYLDAYVIGIIQKWMRIHKDPTKIEAKVPQVANMVAQAMGDLPLFPPKYVSVCVSRPSVPSVPSVSAPSGTSSRRVDHTASVRTMGGSVNESAKGWKKPSDKMRQVELHEHECTICLEPTVEGDISYCEHVSCNEPYHNNCLAIYWNKGGRNCPRCRTPMPPRDAYPALA</sequence>
<name>A0AAV5W9G1_9BILA</name>
<feature type="region of interest" description="Disordered" evidence="5">
    <location>
        <begin position="39"/>
        <end position="69"/>
    </location>
</feature>
<dbReference type="Gene3D" id="3.30.40.10">
    <property type="entry name" value="Zinc/RING finger domain, C3HC4 (zinc finger)"/>
    <property type="match status" value="1"/>
</dbReference>
<evidence type="ECO:0000313" key="7">
    <source>
        <dbReference type="EMBL" id="GMT28355.1"/>
    </source>
</evidence>
<feature type="coiled-coil region" evidence="4">
    <location>
        <begin position="413"/>
        <end position="440"/>
    </location>
</feature>
<evidence type="ECO:0000256" key="1">
    <source>
        <dbReference type="ARBA" id="ARBA00022771"/>
    </source>
</evidence>
<organism evidence="7 8">
    <name type="scientific">Pristionchus fissidentatus</name>
    <dbReference type="NCBI Taxonomy" id="1538716"/>
    <lineage>
        <taxon>Eukaryota</taxon>
        <taxon>Metazoa</taxon>
        <taxon>Ecdysozoa</taxon>
        <taxon>Nematoda</taxon>
        <taxon>Chromadorea</taxon>
        <taxon>Rhabditida</taxon>
        <taxon>Rhabditina</taxon>
        <taxon>Diplogasteromorpha</taxon>
        <taxon>Diplogasteroidea</taxon>
        <taxon>Neodiplogasteridae</taxon>
        <taxon>Pristionchus</taxon>
    </lineage>
</organism>
<dbReference type="SUPFAM" id="SSF57850">
    <property type="entry name" value="RING/U-box"/>
    <property type="match status" value="1"/>
</dbReference>
<accession>A0AAV5W9G1</accession>
<dbReference type="GO" id="GO:0008270">
    <property type="term" value="F:zinc ion binding"/>
    <property type="evidence" value="ECO:0007669"/>
    <property type="project" value="UniProtKB-KW"/>
</dbReference>
<comment type="caution">
    <text evidence="7">The sequence shown here is derived from an EMBL/GenBank/DDBJ whole genome shotgun (WGS) entry which is preliminary data.</text>
</comment>
<feature type="non-terminal residue" evidence="7">
    <location>
        <position position="1"/>
    </location>
</feature>
<dbReference type="InterPro" id="IPR013083">
    <property type="entry name" value="Znf_RING/FYVE/PHD"/>
</dbReference>
<dbReference type="InterPro" id="IPR001841">
    <property type="entry name" value="Znf_RING"/>
</dbReference>
<feature type="region of interest" description="Disordered" evidence="5">
    <location>
        <begin position="244"/>
        <end position="274"/>
    </location>
</feature>
<feature type="compositionally biased region" description="Low complexity" evidence="5">
    <location>
        <begin position="263"/>
        <end position="274"/>
    </location>
</feature>
<dbReference type="EMBL" id="BTSY01000005">
    <property type="protein sequence ID" value="GMT28355.1"/>
    <property type="molecule type" value="Genomic_DNA"/>
</dbReference>
<keyword evidence="2" id="KW-0862">Zinc</keyword>
<keyword evidence="1 3" id="KW-0863">Zinc-finger</keyword>
<reference evidence="7" key="1">
    <citation type="submission" date="2023-10" db="EMBL/GenBank/DDBJ databases">
        <title>Genome assembly of Pristionchus species.</title>
        <authorList>
            <person name="Yoshida K."/>
            <person name="Sommer R.J."/>
        </authorList>
    </citation>
    <scope>NUCLEOTIDE SEQUENCE</scope>
    <source>
        <strain evidence="7">RS5133</strain>
    </source>
</reference>
<keyword evidence="4" id="KW-0175">Coiled coil</keyword>